<feature type="transmembrane region" description="Helical" evidence="7">
    <location>
        <begin position="26"/>
        <end position="46"/>
    </location>
</feature>
<evidence type="ECO:0000313" key="9">
    <source>
        <dbReference type="EMBL" id="MDC7228426.1"/>
    </source>
</evidence>
<evidence type="ECO:0000256" key="3">
    <source>
        <dbReference type="ARBA" id="ARBA00022475"/>
    </source>
</evidence>
<dbReference type="GO" id="GO:0098797">
    <property type="term" value="C:plasma membrane protein complex"/>
    <property type="evidence" value="ECO:0007669"/>
    <property type="project" value="TreeGrafter"/>
</dbReference>
<accession>A0AAJ1ILS3</accession>
<evidence type="ECO:0000313" key="10">
    <source>
        <dbReference type="Proteomes" id="UP001221217"/>
    </source>
</evidence>
<comment type="caution">
    <text evidence="9">The sequence shown here is derived from an EMBL/GenBank/DDBJ whole genome shotgun (WGS) entry which is preliminary data.</text>
</comment>
<keyword evidence="4 7" id="KW-0812">Transmembrane</keyword>
<feature type="transmembrane region" description="Helical" evidence="7">
    <location>
        <begin position="457"/>
        <end position="481"/>
    </location>
</feature>
<name>A0AAJ1ILS3_9SPIO</name>
<comment type="subcellular location">
    <subcellularLocation>
        <location evidence="1">Cell membrane</location>
        <topology evidence="1">Multi-pass membrane protein</topology>
    </subcellularLocation>
</comment>
<dbReference type="Pfam" id="PF02687">
    <property type="entry name" value="FtsX"/>
    <property type="match status" value="1"/>
</dbReference>
<dbReference type="Proteomes" id="UP001221217">
    <property type="component" value="Unassembled WGS sequence"/>
</dbReference>
<keyword evidence="5 7" id="KW-1133">Transmembrane helix</keyword>
<evidence type="ECO:0000256" key="6">
    <source>
        <dbReference type="ARBA" id="ARBA00023136"/>
    </source>
</evidence>
<dbReference type="EMBL" id="JAQQAL010000046">
    <property type="protein sequence ID" value="MDC7228426.1"/>
    <property type="molecule type" value="Genomic_DNA"/>
</dbReference>
<dbReference type="InterPro" id="IPR051447">
    <property type="entry name" value="Lipoprotein-release_system"/>
</dbReference>
<dbReference type="InterPro" id="IPR003838">
    <property type="entry name" value="ABC3_permease_C"/>
</dbReference>
<feature type="transmembrane region" description="Helical" evidence="7">
    <location>
        <begin position="413"/>
        <end position="437"/>
    </location>
</feature>
<keyword evidence="3" id="KW-1003">Cell membrane</keyword>
<dbReference type="PANTHER" id="PTHR30489:SF0">
    <property type="entry name" value="LIPOPROTEIN-RELEASING SYSTEM TRANSMEMBRANE PROTEIN LOLE"/>
    <property type="match status" value="1"/>
</dbReference>
<evidence type="ECO:0000256" key="2">
    <source>
        <dbReference type="ARBA" id="ARBA00005236"/>
    </source>
</evidence>
<evidence type="ECO:0000256" key="5">
    <source>
        <dbReference type="ARBA" id="ARBA00022989"/>
    </source>
</evidence>
<proteinExistence type="inferred from homology"/>
<dbReference type="GO" id="GO:0044874">
    <property type="term" value="P:lipoprotein localization to outer membrane"/>
    <property type="evidence" value="ECO:0007669"/>
    <property type="project" value="TreeGrafter"/>
</dbReference>
<evidence type="ECO:0000256" key="7">
    <source>
        <dbReference type="SAM" id="Phobius"/>
    </source>
</evidence>
<dbReference type="AlphaFoldDB" id="A0AAJ1ILS3"/>
<feature type="transmembrane region" description="Helical" evidence="7">
    <location>
        <begin position="360"/>
        <end position="385"/>
    </location>
</feature>
<evidence type="ECO:0000259" key="8">
    <source>
        <dbReference type="Pfam" id="PF02687"/>
    </source>
</evidence>
<protein>
    <submittedName>
        <fullName evidence="9">FtsX-like permease family protein</fullName>
    </submittedName>
</protein>
<feature type="domain" description="ABC3 transporter permease C-terminal" evidence="8">
    <location>
        <begin position="363"/>
        <end position="491"/>
    </location>
</feature>
<sequence>MTNQKSVPVVWKIATRNLIEHKTKTLIIGAIVAIGMLVLILGNAILDTATAGIEKNYIENFTGDVILSGETENGIFFFAMEQMRSGDESETPITPDYFEIKEYLDSSNIVESWSPLISGMATMMFTDEIIMPTQIFGVDIEKYTVSFPDNMEITDGRMLEPGEEGIMLSPAAAAMFEEAYGHKPAEGDTIEIMATTDRAGMKIREIEYVGTFKYNNSEINPMLGLTCITDFSSLRSMLGMNLAAETVELSSEEESLIGGFSDDDLFGGGLFTDITEEGEARSAADILAEISDRSDVEALYLEDSGEWNFITIKLAGATSNTAAMKQFSEDFTASQWDVQVNDWLEGAGTQAQMSYTLKTVFNAIIAVIAIVAIIIIMNTLVISITERIPEIGTMRAIGAQKGFVRRMITAETFIITVVFGLIGIVAATAILLGLNASCINIDNMFVRMLLGGSELRPVISIQTLLLDLIGVVAIGVAASLYPTVVALRISPVTAMES</sequence>
<organism evidence="9 10">
    <name type="scientific">Candidatus Thalassospirochaeta sargassi</name>
    <dbReference type="NCBI Taxonomy" id="3119039"/>
    <lineage>
        <taxon>Bacteria</taxon>
        <taxon>Pseudomonadati</taxon>
        <taxon>Spirochaetota</taxon>
        <taxon>Spirochaetia</taxon>
        <taxon>Spirochaetales</taxon>
        <taxon>Spirochaetaceae</taxon>
        <taxon>Candidatus Thalassospirochaeta</taxon>
    </lineage>
</organism>
<dbReference type="PANTHER" id="PTHR30489">
    <property type="entry name" value="LIPOPROTEIN-RELEASING SYSTEM TRANSMEMBRANE PROTEIN LOLE"/>
    <property type="match status" value="1"/>
</dbReference>
<evidence type="ECO:0000256" key="4">
    <source>
        <dbReference type="ARBA" id="ARBA00022692"/>
    </source>
</evidence>
<reference evidence="9 10" key="1">
    <citation type="submission" date="2022-12" db="EMBL/GenBank/DDBJ databases">
        <title>Metagenome assembled genome from gulf of manar.</title>
        <authorList>
            <person name="Kohli P."/>
            <person name="Pk S."/>
            <person name="Venkata Ramana C."/>
            <person name="Sasikala C."/>
        </authorList>
    </citation>
    <scope>NUCLEOTIDE SEQUENCE [LARGE SCALE GENOMIC DNA]</scope>
    <source>
        <strain evidence="9">JB008</strain>
    </source>
</reference>
<keyword evidence="6 7" id="KW-0472">Membrane</keyword>
<comment type="similarity">
    <text evidence="2">Belongs to the ABC-4 integral membrane protein family. LolC/E subfamily.</text>
</comment>
<gene>
    <name evidence="9" type="ORF">PQJ61_16815</name>
</gene>
<evidence type="ECO:0000256" key="1">
    <source>
        <dbReference type="ARBA" id="ARBA00004651"/>
    </source>
</evidence>